<dbReference type="InterPro" id="IPR015946">
    <property type="entry name" value="KH_dom-like_a/b"/>
</dbReference>
<feature type="binding site" evidence="8">
    <location>
        <begin position="11"/>
        <end position="18"/>
    </location>
    <ligand>
        <name>GTP</name>
        <dbReference type="ChEBI" id="CHEBI:37565"/>
        <label>1</label>
    </ligand>
</feature>
<dbReference type="Pfam" id="PF01926">
    <property type="entry name" value="MMR_HSR1"/>
    <property type="match status" value="2"/>
</dbReference>
<dbReference type="Proteomes" id="UP000297225">
    <property type="component" value="Unassembled WGS sequence"/>
</dbReference>
<name>A0A4Y8WS33_9PORP</name>
<dbReference type="InterPro" id="IPR027417">
    <property type="entry name" value="P-loop_NTPase"/>
</dbReference>
<dbReference type="STRING" id="1122973.GCA_000379925_01968"/>
<evidence type="ECO:0000256" key="1">
    <source>
        <dbReference type="ARBA" id="ARBA00008279"/>
    </source>
</evidence>
<dbReference type="GeneID" id="66797702"/>
<keyword evidence="4 10" id="KW-0677">Repeat</keyword>
<evidence type="ECO:0000256" key="5">
    <source>
        <dbReference type="ARBA" id="ARBA00022741"/>
    </source>
</evidence>
<dbReference type="PIRSF" id="PIRSF006485">
    <property type="entry name" value="GTP-binding_EngA"/>
    <property type="match status" value="1"/>
</dbReference>
<feature type="binding site" evidence="8">
    <location>
        <begin position="232"/>
        <end position="236"/>
    </location>
    <ligand>
        <name>GTP</name>
        <dbReference type="ChEBI" id="CHEBI:37565"/>
        <label>2</label>
    </ligand>
</feature>
<dbReference type="GO" id="GO:0042254">
    <property type="term" value="P:ribosome biogenesis"/>
    <property type="evidence" value="ECO:0007669"/>
    <property type="project" value="UniProtKB-KW"/>
</dbReference>
<dbReference type="InterPro" id="IPR005225">
    <property type="entry name" value="Small_GTP-bd"/>
</dbReference>
<evidence type="ECO:0000256" key="7">
    <source>
        <dbReference type="ARBA" id="ARBA00032345"/>
    </source>
</evidence>
<dbReference type="GO" id="GO:0005525">
    <property type="term" value="F:GTP binding"/>
    <property type="evidence" value="ECO:0007669"/>
    <property type="project" value="UniProtKB-UniRule"/>
</dbReference>
<dbReference type="AlphaFoldDB" id="A0A4Y8WS33"/>
<dbReference type="FunFam" id="3.30.300.20:FF:000004">
    <property type="entry name" value="GTPase Der"/>
    <property type="match status" value="1"/>
</dbReference>
<protein>
    <recommendedName>
        <fullName evidence="2 8">GTPase Der</fullName>
    </recommendedName>
    <alternativeName>
        <fullName evidence="7 8">GTP-binding protein EngA</fullName>
    </alternativeName>
</protein>
<evidence type="ECO:0000256" key="8">
    <source>
        <dbReference type="HAMAP-Rule" id="MF_00195"/>
    </source>
</evidence>
<evidence type="ECO:0000256" key="6">
    <source>
        <dbReference type="ARBA" id="ARBA00023134"/>
    </source>
</evidence>
<evidence type="ECO:0000256" key="10">
    <source>
        <dbReference type="RuleBase" id="RU004481"/>
    </source>
</evidence>
<dbReference type="OrthoDB" id="9805918at2"/>
<dbReference type="SUPFAM" id="SSF52540">
    <property type="entry name" value="P-loop containing nucleoside triphosphate hydrolases"/>
    <property type="match status" value="2"/>
</dbReference>
<comment type="caution">
    <text evidence="11">The sequence shown here is derived from an EMBL/GenBank/DDBJ whole genome shotgun (WGS) entry which is preliminary data.</text>
</comment>
<comment type="similarity">
    <text evidence="1 8 9 10">Belongs to the TRAFAC class TrmE-Era-EngA-EngB-Septin-like GTPase superfamily. EngA (Der) GTPase family.</text>
</comment>
<keyword evidence="6 8" id="KW-0342">GTP-binding</keyword>
<dbReference type="PROSITE" id="PS51712">
    <property type="entry name" value="G_ENGA"/>
    <property type="match status" value="2"/>
</dbReference>
<dbReference type="Gene3D" id="3.30.300.20">
    <property type="match status" value="1"/>
</dbReference>
<gene>
    <name evidence="8" type="primary">der</name>
    <name evidence="11" type="ORF">E4P47_03435</name>
</gene>
<evidence type="ECO:0000256" key="3">
    <source>
        <dbReference type="ARBA" id="ARBA00022517"/>
    </source>
</evidence>
<evidence type="ECO:0000256" key="9">
    <source>
        <dbReference type="PROSITE-ProRule" id="PRU01049"/>
    </source>
</evidence>
<keyword evidence="12" id="KW-1185">Reference proteome</keyword>
<dbReference type="FunFam" id="3.40.50.300:FF:000040">
    <property type="entry name" value="GTPase Der"/>
    <property type="match status" value="1"/>
</dbReference>
<evidence type="ECO:0000313" key="12">
    <source>
        <dbReference type="Proteomes" id="UP000297225"/>
    </source>
</evidence>
<sequence length="441" mass="49746">MAVNSLVAIVGQPNVGKSSLFNRLTRSRTAIVTDEPGTTRDRQYGQSEWNGRTFSVVDTGGWVDNSDDVFEDEINKQVEIALEESDLILFLVDVQAGLGDLDESVAQLLRRNRKPVILVANKTDNFNMEPYAAEFYKLGLGDPMPISAINGSGTGEMLDKLVELLPDKGEEGDEALEYPRIAVVGRPNAGKSSLINAFLGEDRHIVTDIAGTTRDSIYTHYNKFGHEFSLVDTAGIRKRGKVNEDLEYYSVLRSIRAIENSDICVLMLDATKGIEGQDLNIFSIIQKNKKGLIVCVNKWDLIEHKDHKVMEGYIDAIKDRLAPFTDFPILFISATEKQRLLKVLETAQEIFDNRKKRISTAKLNSVLLPIIEKTPPPANKGKYIKIKYVTMLPKVQVPSFVFFCNLPQWIKEPYKRFLENQIRANWDFTGTPINIFIRDKN</sequence>
<keyword evidence="5 8" id="KW-0547">Nucleotide-binding</keyword>
<dbReference type="InterPro" id="IPR006073">
    <property type="entry name" value="GTP-bd"/>
</dbReference>
<feature type="binding site" evidence="8">
    <location>
        <begin position="121"/>
        <end position="124"/>
    </location>
    <ligand>
        <name>GTP</name>
        <dbReference type="ChEBI" id="CHEBI:37565"/>
        <label>1</label>
    </ligand>
</feature>
<dbReference type="Pfam" id="PF14714">
    <property type="entry name" value="KH_dom-like"/>
    <property type="match status" value="1"/>
</dbReference>
<accession>A0A4Y8WS33</accession>
<comment type="subunit">
    <text evidence="8">Associates with the 50S ribosomal subunit.</text>
</comment>
<dbReference type="GO" id="GO:0043022">
    <property type="term" value="F:ribosome binding"/>
    <property type="evidence" value="ECO:0007669"/>
    <property type="project" value="TreeGrafter"/>
</dbReference>
<dbReference type="InterPro" id="IPR031166">
    <property type="entry name" value="G_ENGA"/>
</dbReference>
<dbReference type="PRINTS" id="PR00326">
    <property type="entry name" value="GTP1OBG"/>
</dbReference>
<dbReference type="FunFam" id="3.40.50.300:FF:000953">
    <property type="entry name" value="GTPase Der"/>
    <property type="match status" value="1"/>
</dbReference>
<dbReference type="PANTHER" id="PTHR43834:SF6">
    <property type="entry name" value="GTPASE DER"/>
    <property type="match status" value="1"/>
</dbReference>
<dbReference type="HAMAP" id="MF_00195">
    <property type="entry name" value="GTPase_Der"/>
    <property type="match status" value="1"/>
</dbReference>
<organism evidence="11 12">
    <name type="scientific">Porphyromonas levii</name>
    <dbReference type="NCBI Taxonomy" id="28114"/>
    <lineage>
        <taxon>Bacteria</taxon>
        <taxon>Pseudomonadati</taxon>
        <taxon>Bacteroidota</taxon>
        <taxon>Bacteroidia</taxon>
        <taxon>Bacteroidales</taxon>
        <taxon>Porphyromonadaceae</taxon>
        <taxon>Porphyromonas</taxon>
    </lineage>
</organism>
<proteinExistence type="inferred from homology"/>
<dbReference type="PANTHER" id="PTHR43834">
    <property type="entry name" value="GTPASE DER"/>
    <property type="match status" value="1"/>
</dbReference>
<dbReference type="CDD" id="cd01894">
    <property type="entry name" value="EngA1"/>
    <property type="match status" value="1"/>
</dbReference>
<comment type="function">
    <text evidence="8 10">GTPase that plays an essential role in the late steps of ribosome biogenesis.</text>
</comment>
<evidence type="ECO:0000256" key="4">
    <source>
        <dbReference type="ARBA" id="ARBA00022737"/>
    </source>
</evidence>
<feature type="binding site" evidence="8">
    <location>
        <begin position="185"/>
        <end position="192"/>
    </location>
    <ligand>
        <name>GTP</name>
        <dbReference type="ChEBI" id="CHEBI:37565"/>
        <label>2</label>
    </ligand>
</feature>
<keyword evidence="3 8" id="KW-0690">Ribosome biogenesis</keyword>
<evidence type="ECO:0000313" key="11">
    <source>
        <dbReference type="EMBL" id="TFH95909.1"/>
    </source>
</evidence>
<dbReference type="NCBIfam" id="TIGR00231">
    <property type="entry name" value="small_GTP"/>
    <property type="match status" value="2"/>
</dbReference>
<dbReference type="InterPro" id="IPR016484">
    <property type="entry name" value="GTPase_Der"/>
</dbReference>
<evidence type="ECO:0000256" key="2">
    <source>
        <dbReference type="ARBA" id="ARBA00020953"/>
    </source>
</evidence>
<dbReference type="NCBIfam" id="TIGR03594">
    <property type="entry name" value="GTPase_EngA"/>
    <property type="match status" value="1"/>
</dbReference>
<reference evidence="11 12" key="1">
    <citation type="submission" date="2019-03" db="EMBL/GenBank/DDBJ databases">
        <title>Porphyromonas levii Isolated from the Uterus of Dairy Cows.</title>
        <authorList>
            <person name="Francis A.M."/>
        </authorList>
    </citation>
    <scope>NUCLEOTIDE SEQUENCE [LARGE SCALE GENOMIC DNA]</scope>
    <source>
        <strain evidence="11 12">AF5678</strain>
    </source>
</reference>
<feature type="binding site" evidence="8">
    <location>
        <begin position="58"/>
        <end position="62"/>
    </location>
    <ligand>
        <name>GTP</name>
        <dbReference type="ChEBI" id="CHEBI:37565"/>
        <label>1</label>
    </ligand>
</feature>
<feature type="binding site" evidence="8">
    <location>
        <begin position="297"/>
        <end position="300"/>
    </location>
    <ligand>
        <name>GTP</name>
        <dbReference type="ChEBI" id="CHEBI:37565"/>
        <label>2</label>
    </ligand>
</feature>
<dbReference type="Gene3D" id="3.40.50.300">
    <property type="entry name" value="P-loop containing nucleotide triphosphate hydrolases"/>
    <property type="match status" value="2"/>
</dbReference>
<dbReference type="InterPro" id="IPR032859">
    <property type="entry name" value="KH_dom-like"/>
</dbReference>
<dbReference type="CDD" id="cd01895">
    <property type="entry name" value="EngA2"/>
    <property type="match status" value="1"/>
</dbReference>
<dbReference type="EMBL" id="SPNC01000034">
    <property type="protein sequence ID" value="TFH95909.1"/>
    <property type="molecule type" value="Genomic_DNA"/>
</dbReference>
<dbReference type="RefSeq" id="WP_018359194.1">
    <property type="nucleotide sequence ID" value="NZ_CP197400.1"/>
</dbReference>